<feature type="region of interest" description="Disordered" evidence="6">
    <location>
        <begin position="1"/>
        <end position="24"/>
    </location>
</feature>
<proteinExistence type="inferred from homology"/>
<dbReference type="InterPro" id="IPR011332">
    <property type="entry name" value="Ribosomal_zn-bd"/>
</dbReference>
<dbReference type="EMBL" id="BDQK01000001">
    <property type="protein sequence ID" value="GBF78969.1"/>
    <property type="molecule type" value="Genomic_DNA"/>
</dbReference>
<dbReference type="RefSeq" id="WP_124977609.1">
    <property type="nucleotide sequence ID" value="NZ_BDQK01000001.1"/>
</dbReference>
<dbReference type="PANTHER" id="PTHR36083:SF1">
    <property type="entry name" value="LARGE RIBOSOMAL SUBUNIT PROTEIN BL32C"/>
    <property type="match status" value="1"/>
</dbReference>
<keyword evidence="2 5" id="KW-0689">Ribosomal protein</keyword>
<accession>A0A401ICQ6</accession>
<dbReference type="AlphaFoldDB" id="A0A401ICQ6"/>
<dbReference type="InterPro" id="IPR002677">
    <property type="entry name" value="Ribosomal_bL32"/>
</dbReference>
<dbReference type="NCBIfam" id="TIGR01031">
    <property type="entry name" value="rpmF_bact"/>
    <property type="match status" value="1"/>
</dbReference>
<dbReference type="PANTHER" id="PTHR36083">
    <property type="entry name" value="50S RIBOSOMAL PROTEIN L32, CHLOROPLASTIC"/>
    <property type="match status" value="1"/>
</dbReference>
<keyword evidence="3 5" id="KW-0687">Ribonucleoprotein</keyword>
<feature type="region of interest" description="Disordered" evidence="6">
    <location>
        <begin position="39"/>
        <end position="59"/>
    </location>
</feature>
<dbReference type="SUPFAM" id="SSF57829">
    <property type="entry name" value="Zn-binding ribosomal proteins"/>
    <property type="match status" value="1"/>
</dbReference>
<evidence type="ECO:0000313" key="8">
    <source>
        <dbReference type="Proteomes" id="UP000287247"/>
    </source>
</evidence>
<reference evidence="8" key="1">
    <citation type="submission" date="2017-05" db="EMBL/GenBank/DDBJ databases">
        <title>Physiological properties and genetic analysis related to exopolysaccharide production of fresh-water unicellular cyanobacterium Aphanothece sacrum, Suizenji Nori, that has been cultured as a food source in Japan.</title>
        <authorList>
            <person name="Kanesaki Y."/>
            <person name="Yoshikawa S."/>
            <person name="Ohki K."/>
        </authorList>
    </citation>
    <scope>NUCLEOTIDE SEQUENCE [LARGE SCALE GENOMIC DNA]</scope>
    <source>
        <strain evidence="8">FPU1</strain>
    </source>
</reference>
<name>A0A401ICQ6_APHSA</name>
<evidence type="ECO:0000256" key="1">
    <source>
        <dbReference type="ARBA" id="ARBA00008560"/>
    </source>
</evidence>
<comment type="caution">
    <text evidence="7">The sequence shown here is derived from an EMBL/GenBank/DDBJ whole genome shotgun (WGS) entry which is preliminary data.</text>
</comment>
<evidence type="ECO:0000313" key="7">
    <source>
        <dbReference type="EMBL" id="GBF78969.1"/>
    </source>
</evidence>
<protein>
    <recommendedName>
        <fullName evidence="4 5">Large ribosomal subunit protein bL32</fullName>
    </recommendedName>
</protein>
<dbReference type="GO" id="GO:0003735">
    <property type="term" value="F:structural constituent of ribosome"/>
    <property type="evidence" value="ECO:0007669"/>
    <property type="project" value="InterPro"/>
</dbReference>
<dbReference type="OrthoDB" id="541730at2"/>
<dbReference type="GO" id="GO:0015934">
    <property type="term" value="C:large ribosomal subunit"/>
    <property type="evidence" value="ECO:0007669"/>
    <property type="project" value="InterPro"/>
</dbReference>
<evidence type="ECO:0000256" key="5">
    <source>
        <dbReference type="HAMAP-Rule" id="MF_00340"/>
    </source>
</evidence>
<organism evidence="7 8">
    <name type="scientific">Aphanothece sacrum FPU1</name>
    <dbReference type="NCBI Taxonomy" id="1920663"/>
    <lineage>
        <taxon>Bacteria</taxon>
        <taxon>Bacillati</taxon>
        <taxon>Cyanobacteriota</taxon>
        <taxon>Cyanophyceae</taxon>
        <taxon>Oscillatoriophycideae</taxon>
        <taxon>Chroococcales</taxon>
        <taxon>Aphanothecaceae</taxon>
        <taxon>Aphanothece</taxon>
    </lineage>
</organism>
<dbReference type="Pfam" id="PF01783">
    <property type="entry name" value="Ribosomal_L32p"/>
    <property type="match status" value="1"/>
</dbReference>
<feature type="compositionally biased region" description="Acidic residues" evidence="6">
    <location>
        <begin position="50"/>
        <end position="59"/>
    </location>
</feature>
<dbReference type="InterPro" id="IPR044958">
    <property type="entry name" value="Ribosomal_bL32_plant/cyanobact"/>
</dbReference>
<feature type="compositionally biased region" description="Basic residues" evidence="6">
    <location>
        <begin position="1"/>
        <end position="23"/>
    </location>
</feature>
<comment type="similarity">
    <text evidence="1 5">Belongs to the bacterial ribosomal protein bL32 family.</text>
</comment>
<dbReference type="HAMAP" id="MF_00340">
    <property type="entry name" value="Ribosomal_bL32"/>
    <property type="match status" value="1"/>
</dbReference>
<gene>
    <name evidence="5" type="primary">rpmF</name>
    <name evidence="5" type="synonym">rpl32</name>
    <name evidence="7" type="ORF">AsFPU1_0361</name>
</gene>
<dbReference type="GO" id="GO:0006412">
    <property type="term" value="P:translation"/>
    <property type="evidence" value="ECO:0007669"/>
    <property type="project" value="UniProtKB-UniRule"/>
</dbReference>
<evidence type="ECO:0000256" key="2">
    <source>
        <dbReference type="ARBA" id="ARBA00022980"/>
    </source>
</evidence>
<keyword evidence="8" id="KW-1185">Reference proteome</keyword>
<evidence type="ECO:0000256" key="4">
    <source>
        <dbReference type="ARBA" id="ARBA00035178"/>
    </source>
</evidence>
<dbReference type="Proteomes" id="UP000287247">
    <property type="component" value="Unassembled WGS sequence"/>
</dbReference>
<evidence type="ECO:0000256" key="6">
    <source>
        <dbReference type="SAM" id="MobiDB-lite"/>
    </source>
</evidence>
<dbReference type="Gene3D" id="1.20.5.640">
    <property type="entry name" value="Single helix bin"/>
    <property type="match status" value="1"/>
</dbReference>
<evidence type="ECO:0000256" key="3">
    <source>
        <dbReference type="ARBA" id="ARBA00023274"/>
    </source>
</evidence>
<sequence>MAVPKKKTSNTKRDQRKAHWKRKAALEAQKALSLGKSILTGRSNSFVYPQEEEESENEE</sequence>